<reference evidence="1" key="2">
    <citation type="submission" date="2021-09" db="EMBL/GenBank/DDBJ databases">
        <authorList>
            <person name="Gilroy R."/>
        </authorList>
    </citation>
    <scope>NUCLEOTIDE SEQUENCE</scope>
    <source>
        <strain evidence="1">CHK121-7720</strain>
    </source>
</reference>
<dbReference type="GeneID" id="90529169"/>
<accession>A0A921SVC4</accession>
<evidence type="ECO:0000313" key="2">
    <source>
        <dbReference type="Proteomes" id="UP000757103"/>
    </source>
</evidence>
<organism evidence="1 2">
    <name type="scientific">Barnesiella viscericola</name>
    <dbReference type="NCBI Taxonomy" id="397865"/>
    <lineage>
        <taxon>Bacteria</taxon>
        <taxon>Pseudomonadati</taxon>
        <taxon>Bacteroidota</taxon>
        <taxon>Bacteroidia</taxon>
        <taxon>Bacteroidales</taxon>
        <taxon>Barnesiellaceae</taxon>
        <taxon>Barnesiella</taxon>
    </lineage>
</organism>
<protein>
    <submittedName>
        <fullName evidence="1">Uncharacterized protein</fullName>
    </submittedName>
</protein>
<evidence type="ECO:0000313" key="1">
    <source>
        <dbReference type="EMBL" id="HJG89498.1"/>
    </source>
</evidence>
<reference evidence="1" key="1">
    <citation type="journal article" date="2021" name="PeerJ">
        <title>Extensive microbial diversity within the chicken gut microbiome revealed by metagenomics and culture.</title>
        <authorList>
            <person name="Gilroy R."/>
            <person name="Ravi A."/>
            <person name="Getino M."/>
            <person name="Pursley I."/>
            <person name="Horton D.L."/>
            <person name="Alikhan N.F."/>
            <person name="Baker D."/>
            <person name="Gharbi K."/>
            <person name="Hall N."/>
            <person name="Watson M."/>
            <person name="Adriaenssens E.M."/>
            <person name="Foster-Nyarko E."/>
            <person name="Jarju S."/>
            <person name="Secka A."/>
            <person name="Antonio M."/>
            <person name="Oren A."/>
            <person name="Chaudhuri R.R."/>
            <person name="La Ragione R."/>
            <person name="Hildebrand F."/>
            <person name="Pallen M.J."/>
        </authorList>
    </citation>
    <scope>NUCLEOTIDE SEQUENCE</scope>
    <source>
        <strain evidence="1">CHK121-7720</strain>
    </source>
</reference>
<gene>
    <name evidence="1" type="ORF">K8U91_08530</name>
</gene>
<name>A0A921SVC4_9BACT</name>
<dbReference type="EMBL" id="DYUD01000024">
    <property type="protein sequence ID" value="HJG89498.1"/>
    <property type="molecule type" value="Genomic_DNA"/>
</dbReference>
<dbReference type="RefSeq" id="WP_025278518.1">
    <property type="nucleotide sequence ID" value="NZ_CAKMIC010000011.1"/>
</dbReference>
<comment type="caution">
    <text evidence="1">The sequence shown here is derived from an EMBL/GenBank/DDBJ whole genome shotgun (WGS) entry which is preliminary data.</text>
</comment>
<dbReference type="Proteomes" id="UP000757103">
    <property type="component" value="Unassembled WGS sequence"/>
</dbReference>
<dbReference type="AlphaFoldDB" id="A0A921SVC4"/>
<proteinExistence type="predicted"/>
<sequence length="105" mass="11844">MQLYRSIPSLINARSGATAIAATSLLTGEDVFHSNRPEAPCIYLYCFPKGINCMVLFIPQSEKIVQAYASWIINRQLGQIEKADDVETFFKDVLNIPDIHIEQLK</sequence>